<protein>
    <submittedName>
        <fullName evidence="1">Short-chain dehydrogenase/reductase SDR</fullName>
    </submittedName>
</protein>
<dbReference type="eggNOG" id="COG0623">
    <property type="taxonomic scope" value="Bacteria"/>
</dbReference>
<accession>D5BHV9</accession>
<keyword evidence="2" id="KW-1185">Reference proteome</keyword>
<evidence type="ECO:0000313" key="2">
    <source>
        <dbReference type="Proteomes" id="UP000001654"/>
    </source>
</evidence>
<reference evidence="1 2" key="1">
    <citation type="journal article" date="2010" name="BMC Genomics">
        <title>The complete genome of Zunongwangia profunda SM-A87 reveals its adaptation to the deep-sea environment and ecological role in sedimentary organic nitrogen degradation.</title>
        <authorList>
            <person name="Qin Q.L."/>
            <person name="Zhang X.Y."/>
            <person name="Wang X.M."/>
            <person name="Liu G.M."/>
            <person name="Chen X.L."/>
            <person name="Xie B.B."/>
            <person name="Dang H.Y."/>
            <person name="Zhou B.C."/>
            <person name="Yu J."/>
            <person name="Zhang Y.Z."/>
        </authorList>
    </citation>
    <scope>NUCLEOTIDE SEQUENCE [LARGE SCALE GENOMIC DNA]</scope>
    <source>
        <strain evidence="2">DSM 18752 / CCTCC AB 206139 / SM-A87</strain>
    </source>
</reference>
<dbReference type="Pfam" id="PF13561">
    <property type="entry name" value="adh_short_C2"/>
    <property type="match status" value="1"/>
</dbReference>
<dbReference type="Proteomes" id="UP000001654">
    <property type="component" value="Chromosome"/>
</dbReference>
<organism evidence="1 2">
    <name type="scientific">Zunongwangia profunda (strain DSM 18752 / CCTCC AB 206139 / SM-A87)</name>
    <name type="common">Wangia profunda</name>
    <dbReference type="NCBI Taxonomy" id="655815"/>
    <lineage>
        <taxon>Bacteria</taxon>
        <taxon>Pseudomonadati</taxon>
        <taxon>Bacteroidota</taxon>
        <taxon>Flavobacteriia</taxon>
        <taxon>Flavobacteriales</taxon>
        <taxon>Flavobacteriaceae</taxon>
        <taxon>Zunongwangia</taxon>
    </lineage>
</organism>
<dbReference type="Gene3D" id="3.40.50.720">
    <property type="entry name" value="NAD(P)-binding Rossmann-like Domain"/>
    <property type="match status" value="1"/>
</dbReference>
<name>D5BHV9_ZUNPS</name>
<gene>
    <name evidence="1" type="ordered locus">ZPR_1002</name>
</gene>
<dbReference type="InterPro" id="IPR036291">
    <property type="entry name" value="NAD(P)-bd_dom_sf"/>
</dbReference>
<dbReference type="AlphaFoldDB" id="D5BHV9"/>
<sequence length="71" mass="7672">MSPGPVQREGFDSVVPNEEAKDHLALATALQRLGSPYEIAKAVLFLASDEASFIMRTELLVGGGYTTFTKK</sequence>
<dbReference type="HOGENOM" id="CLU_010194_47_12_10"/>
<dbReference type="STRING" id="655815.ZPR_1002"/>
<dbReference type="EMBL" id="CP001650">
    <property type="protein sequence ID" value="ADF51347.1"/>
    <property type="molecule type" value="Genomic_DNA"/>
</dbReference>
<proteinExistence type="predicted"/>
<dbReference type="SUPFAM" id="SSF51735">
    <property type="entry name" value="NAD(P)-binding Rossmann-fold domains"/>
    <property type="match status" value="1"/>
</dbReference>
<dbReference type="InterPro" id="IPR002347">
    <property type="entry name" value="SDR_fam"/>
</dbReference>
<evidence type="ECO:0000313" key="1">
    <source>
        <dbReference type="EMBL" id="ADF51347.1"/>
    </source>
</evidence>
<dbReference type="KEGG" id="zpr:ZPR_1002"/>